<protein>
    <recommendedName>
        <fullName evidence="5">GDP-fucose protein O-fucosyltransferase 1</fullName>
        <ecNumber evidence="4">2.4.1.221</ecNumber>
    </recommendedName>
    <alternativeName>
        <fullName evidence="14">Peptide-O-fucosyltransferase 1</fullName>
    </alternativeName>
</protein>
<keyword evidence="6" id="KW-0328">Glycosyltransferase</keyword>
<name>A0ABQ9I784_9NEOP</name>
<dbReference type="InterPro" id="IPR019378">
    <property type="entry name" value="GDP-Fuc_O-FucTrfase"/>
</dbReference>
<sequence>MVRCASVRACEHVHHSPNLFAAPQCLGYRNERGVTTPEMCLPSKDSVIRQLKRTLRYVKDVKSLFVASDSNHMIPDLREALKRMVPAITLALAYMDDLTEVRENTAFTREEGRQPLGWTDGFSLKTGHATPPPTKTAVPLADFEHEVPATHQQHLQDQYASVFHTDVTEHTMITTHEDPVYSKP</sequence>
<comment type="pathway">
    <text evidence="2">Protein modification; protein glycosylation.</text>
</comment>
<dbReference type="PANTHER" id="PTHR21420">
    <property type="entry name" value="GDP-FUCOSE PROTEIN O-FUCOSYLTRANSFERASE 1"/>
    <property type="match status" value="1"/>
</dbReference>
<evidence type="ECO:0000256" key="5">
    <source>
        <dbReference type="ARBA" id="ARBA00021745"/>
    </source>
</evidence>
<evidence type="ECO:0000256" key="16">
    <source>
        <dbReference type="ARBA" id="ARBA00048647"/>
    </source>
</evidence>
<evidence type="ECO:0000256" key="2">
    <source>
        <dbReference type="ARBA" id="ARBA00004922"/>
    </source>
</evidence>
<evidence type="ECO:0000256" key="9">
    <source>
        <dbReference type="ARBA" id="ARBA00022976"/>
    </source>
</evidence>
<comment type="catalytic activity">
    <reaction evidence="15">
        <text>L-threonyl-[protein] + GDP-beta-L-fucose = 3-O-(alpha-L-fucosyl)-L-threonyl-[protein] + GDP + H(+)</text>
        <dbReference type="Rhea" id="RHEA:70491"/>
        <dbReference type="Rhea" id="RHEA-COMP:11060"/>
        <dbReference type="Rhea" id="RHEA-COMP:17915"/>
        <dbReference type="ChEBI" id="CHEBI:15378"/>
        <dbReference type="ChEBI" id="CHEBI:30013"/>
        <dbReference type="ChEBI" id="CHEBI:57273"/>
        <dbReference type="ChEBI" id="CHEBI:58189"/>
        <dbReference type="ChEBI" id="CHEBI:189631"/>
        <dbReference type="EC" id="2.4.1.221"/>
    </reaction>
    <physiologicalReaction direction="left-to-right" evidence="15">
        <dbReference type="Rhea" id="RHEA:70492"/>
    </physiologicalReaction>
</comment>
<evidence type="ECO:0000256" key="4">
    <source>
        <dbReference type="ARBA" id="ARBA00012196"/>
    </source>
</evidence>
<gene>
    <name evidence="17" type="ORF">PR048_004699</name>
</gene>
<evidence type="ECO:0000256" key="13">
    <source>
        <dbReference type="ARBA" id="ARBA00023277"/>
    </source>
</evidence>
<dbReference type="EC" id="2.4.1.221" evidence="4"/>
<evidence type="ECO:0000256" key="3">
    <source>
        <dbReference type="ARBA" id="ARBA00010626"/>
    </source>
</evidence>
<evidence type="ECO:0000313" key="18">
    <source>
        <dbReference type="Proteomes" id="UP001159363"/>
    </source>
</evidence>
<evidence type="ECO:0000256" key="1">
    <source>
        <dbReference type="ARBA" id="ARBA00004240"/>
    </source>
</evidence>
<accession>A0ABQ9I784</accession>
<keyword evidence="13" id="KW-0119">Carbohydrate metabolism</keyword>
<dbReference type="PANTHER" id="PTHR21420:SF10">
    <property type="entry name" value="GDP-FUCOSE PROTEIN O-FUCOSYLTRANSFERASE 1"/>
    <property type="match status" value="1"/>
</dbReference>
<comment type="similarity">
    <text evidence="3">Belongs to the glycosyltransferase 65 family.</text>
</comment>
<evidence type="ECO:0000313" key="17">
    <source>
        <dbReference type="EMBL" id="KAJ8892119.1"/>
    </source>
</evidence>
<keyword evidence="10" id="KW-1015">Disulfide bond</keyword>
<dbReference type="InterPro" id="IPR039922">
    <property type="entry name" value="POFUT1"/>
</dbReference>
<comment type="subcellular location">
    <subcellularLocation>
        <location evidence="1">Endoplasmic reticulum</location>
    </subcellularLocation>
</comment>
<evidence type="ECO:0000256" key="6">
    <source>
        <dbReference type="ARBA" id="ARBA00022676"/>
    </source>
</evidence>
<evidence type="ECO:0000256" key="8">
    <source>
        <dbReference type="ARBA" id="ARBA00022824"/>
    </source>
</evidence>
<evidence type="ECO:0000256" key="11">
    <source>
        <dbReference type="ARBA" id="ARBA00023180"/>
    </source>
</evidence>
<dbReference type="EMBL" id="JARBHB010000002">
    <property type="protein sequence ID" value="KAJ8892119.1"/>
    <property type="molecule type" value="Genomic_DNA"/>
</dbReference>
<evidence type="ECO:0000256" key="10">
    <source>
        <dbReference type="ARBA" id="ARBA00023157"/>
    </source>
</evidence>
<reference evidence="17 18" key="1">
    <citation type="submission" date="2023-02" db="EMBL/GenBank/DDBJ databases">
        <title>LHISI_Scaffold_Assembly.</title>
        <authorList>
            <person name="Stuart O.P."/>
            <person name="Cleave R."/>
            <person name="Magrath M.J.L."/>
            <person name="Mikheyev A.S."/>
        </authorList>
    </citation>
    <scope>NUCLEOTIDE SEQUENCE [LARGE SCALE GENOMIC DNA]</scope>
    <source>
        <strain evidence="17">Daus_M_001</strain>
        <tissue evidence="17">Leg muscle</tissue>
    </source>
</reference>
<comment type="catalytic activity">
    <reaction evidence="16">
        <text>L-seryl-[protein] + GDP-beta-L-fucose = 3-O-(alpha-L-fucosyl)-L-seryl-[protein] + GDP + H(+)</text>
        <dbReference type="Rhea" id="RHEA:63644"/>
        <dbReference type="Rhea" id="RHEA-COMP:9863"/>
        <dbReference type="Rhea" id="RHEA-COMP:17914"/>
        <dbReference type="ChEBI" id="CHEBI:15378"/>
        <dbReference type="ChEBI" id="CHEBI:29999"/>
        <dbReference type="ChEBI" id="CHEBI:57273"/>
        <dbReference type="ChEBI" id="CHEBI:58189"/>
        <dbReference type="ChEBI" id="CHEBI:189632"/>
        <dbReference type="EC" id="2.4.1.221"/>
    </reaction>
    <physiologicalReaction direction="left-to-right" evidence="16">
        <dbReference type="Rhea" id="RHEA:63645"/>
    </physiologicalReaction>
</comment>
<keyword evidence="12" id="KW-0294">Fucose metabolism</keyword>
<evidence type="ECO:0000256" key="7">
    <source>
        <dbReference type="ARBA" id="ARBA00022679"/>
    </source>
</evidence>
<dbReference type="Pfam" id="PF10250">
    <property type="entry name" value="O-FucT"/>
    <property type="match status" value="1"/>
</dbReference>
<keyword evidence="7" id="KW-0808">Transferase</keyword>
<keyword evidence="9" id="KW-0914">Notch signaling pathway</keyword>
<evidence type="ECO:0000256" key="14">
    <source>
        <dbReference type="ARBA" id="ARBA00033080"/>
    </source>
</evidence>
<evidence type="ECO:0000256" key="12">
    <source>
        <dbReference type="ARBA" id="ARBA00023253"/>
    </source>
</evidence>
<organism evidence="17 18">
    <name type="scientific">Dryococelus australis</name>
    <dbReference type="NCBI Taxonomy" id="614101"/>
    <lineage>
        <taxon>Eukaryota</taxon>
        <taxon>Metazoa</taxon>
        <taxon>Ecdysozoa</taxon>
        <taxon>Arthropoda</taxon>
        <taxon>Hexapoda</taxon>
        <taxon>Insecta</taxon>
        <taxon>Pterygota</taxon>
        <taxon>Neoptera</taxon>
        <taxon>Polyneoptera</taxon>
        <taxon>Phasmatodea</taxon>
        <taxon>Verophasmatodea</taxon>
        <taxon>Anareolatae</taxon>
        <taxon>Phasmatidae</taxon>
        <taxon>Eurycanthinae</taxon>
        <taxon>Dryococelus</taxon>
    </lineage>
</organism>
<dbReference type="Proteomes" id="UP001159363">
    <property type="component" value="Chromosome 2"/>
</dbReference>
<keyword evidence="18" id="KW-1185">Reference proteome</keyword>
<dbReference type="Gene3D" id="3.40.50.11350">
    <property type="match status" value="1"/>
</dbReference>
<keyword evidence="11" id="KW-0325">Glycoprotein</keyword>
<evidence type="ECO:0000256" key="15">
    <source>
        <dbReference type="ARBA" id="ARBA00047273"/>
    </source>
</evidence>
<proteinExistence type="inferred from homology"/>
<keyword evidence="8" id="KW-0256">Endoplasmic reticulum</keyword>
<comment type="caution">
    <text evidence="17">The sequence shown here is derived from an EMBL/GenBank/DDBJ whole genome shotgun (WGS) entry which is preliminary data.</text>
</comment>